<proteinExistence type="predicted"/>
<organism evidence="1">
    <name type="scientific">Ditylum brightwellii</name>
    <dbReference type="NCBI Taxonomy" id="49249"/>
    <lineage>
        <taxon>Eukaryota</taxon>
        <taxon>Sar</taxon>
        <taxon>Stramenopiles</taxon>
        <taxon>Ochrophyta</taxon>
        <taxon>Bacillariophyta</taxon>
        <taxon>Mediophyceae</taxon>
        <taxon>Lithodesmiophycidae</taxon>
        <taxon>Lithodesmiales</taxon>
        <taxon>Lithodesmiaceae</taxon>
        <taxon>Ditylum</taxon>
    </lineage>
</organism>
<name>A0A7S2EGE6_9STRA</name>
<protein>
    <submittedName>
        <fullName evidence="1">Uncharacterized protein</fullName>
    </submittedName>
</protein>
<gene>
    <name evidence="1" type="ORF">DBRI1063_LOCUS12987</name>
</gene>
<accession>A0A7S2EGE6</accession>
<sequence>MTIMLLNNDYIDYEPCTSCTEAIIAAVKRQDEGGPTMRDVDYLIRSGAGVIDDDDDRFKQNKCQNANVKKPTEEDTQIAVNLFLDARRRRRHCWSSQKSVTSFKWLDNSVQRKKTFSLTLNPNVCGTF</sequence>
<evidence type="ECO:0000313" key="1">
    <source>
        <dbReference type="EMBL" id="CAD9333798.1"/>
    </source>
</evidence>
<dbReference type="EMBL" id="HBGN01020371">
    <property type="protein sequence ID" value="CAD9333798.1"/>
    <property type="molecule type" value="Transcribed_RNA"/>
</dbReference>
<reference evidence="1" key="1">
    <citation type="submission" date="2021-01" db="EMBL/GenBank/DDBJ databases">
        <authorList>
            <person name="Corre E."/>
            <person name="Pelletier E."/>
            <person name="Niang G."/>
            <person name="Scheremetjew M."/>
            <person name="Finn R."/>
            <person name="Kale V."/>
            <person name="Holt S."/>
            <person name="Cochrane G."/>
            <person name="Meng A."/>
            <person name="Brown T."/>
            <person name="Cohen L."/>
        </authorList>
    </citation>
    <scope>NUCLEOTIDE SEQUENCE</scope>
    <source>
        <strain evidence="1">Pop2</strain>
    </source>
</reference>
<dbReference type="AlphaFoldDB" id="A0A7S2EGE6"/>